<comment type="pathway">
    <text evidence="3 19">Amino-acid biosynthesis; L-arginine biosynthesis; N(2)-acetyl-L-ornithine from L-glutamate: step 3/4.</text>
</comment>
<evidence type="ECO:0000256" key="10">
    <source>
        <dbReference type="ARBA" id="ARBA00022741"/>
    </source>
</evidence>
<evidence type="ECO:0000256" key="2">
    <source>
        <dbReference type="ARBA" id="ARBA00004828"/>
    </source>
</evidence>
<evidence type="ECO:0000256" key="19">
    <source>
        <dbReference type="PIRNR" id="PIRNR036440"/>
    </source>
</evidence>
<keyword evidence="15 19" id="KW-0560">Oxidoreductase</keyword>
<evidence type="ECO:0000256" key="18">
    <source>
        <dbReference type="ARBA" id="ARBA00048141"/>
    </source>
</evidence>
<dbReference type="Gene3D" id="3.40.50.720">
    <property type="entry name" value="NAD(P)-binding Rossmann-like Domain"/>
    <property type="match status" value="1"/>
</dbReference>
<keyword evidence="11 19" id="KW-0418">Kinase</keyword>
<dbReference type="Gene3D" id="3.40.630.30">
    <property type="match status" value="1"/>
</dbReference>
<dbReference type="InterPro" id="IPR001048">
    <property type="entry name" value="Asp/Glu/Uridylate_kinase"/>
</dbReference>
<dbReference type="InterPro" id="IPR006855">
    <property type="entry name" value="Vertebrate-like_GNAT_dom"/>
</dbReference>
<evidence type="ECO:0000256" key="17">
    <source>
        <dbReference type="ARBA" id="ARBA00023268"/>
    </source>
</evidence>
<dbReference type="Pfam" id="PF04768">
    <property type="entry name" value="NAT"/>
    <property type="match status" value="1"/>
</dbReference>
<dbReference type="PANTHER" id="PTHR23342:SF0">
    <property type="entry name" value="N-ACETYLGLUTAMATE SYNTHASE, MITOCHONDRIAL"/>
    <property type="match status" value="1"/>
</dbReference>
<dbReference type="Gene3D" id="3.30.360.10">
    <property type="entry name" value="Dihydrodipicolinate Reductase, domain 2"/>
    <property type="match status" value="1"/>
</dbReference>
<gene>
    <name evidence="23" type="ORF">BB560_005086</name>
</gene>
<dbReference type="NCBIfam" id="TIGR01850">
    <property type="entry name" value="argC"/>
    <property type="match status" value="1"/>
</dbReference>
<dbReference type="Pfam" id="PF00696">
    <property type="entry name" value="AA_kinase"/>
    <property type="match status" value="1"/>
</dbReference>
<comment type="catalytic activity">
    <reaction evidence="18">
        <text>N-acetyl-L-glutamate + ATP = N-acetyl-L-glutamyl 5-phosphate + ADP</text>
        <dbReference type="Rhea" id="RHEA:14629"/>
        <dbReference type="ChEBI" id="CHEBI:30616"/>
        <dbReference type="ChEBI" id="CHEBI:44337"/>
        <dbReference type="ChEBI" id="CHEBI:57936"/>
        <dbReference type="ChEBI" id="CHEBI:456216"/>
        <dbReference type="EC" id="2.7.2.8"/>
    </reaction>
</comment>
<keyword evidence="10 19" id="KW-0547">Nucleotide-binding</keyword>
<keyword evidence="24" id="KW-1185">Reference proteome</keyword>
<feature type="domain" description="N-acetyltransferase" evidence="22">
    <location>
        <begin position="340"/>
        <end position="504"/>
    </location>
</feature>
<evidence type="ECO:0000256" key="21">
    <source>
        <dbReference type="SAM" id="MobiDB-lite"/>
    </source>
</evidence>
<dbReference type="PANTHER" id="PTHR23342">
    <property type="entry name" value="N-ACETYLGLUTAMATE SYNTHASE"/>
    <property type="match status" value="1"/>
</dbReference>
<dbReference type="GO" id="GO:0006526">
    <property type="term" value="P:L-arginine biosynthetic process"/>
    <property type="evidence" value="ECO:0007669"/>
    <property type="project" value="UniProtKB-UniRule"/>
</dbReference>
<dbReference type="Gene3D" id="3.40.1160.10">
    <property type="entry name" value="Acetylglutamate kinase-like"/>
    <property type="match status" value="1"/>
</dbReference>
<dbReference type="GO" id="GO:0005759">
    <property type="term" value="C:mitochondrial matrix"/>
    <property type="evidence" value="ECO:0007669"/>
    <property type="project" value="TreeGrafter"/>
</dbReference>
<evidence type="ECO:0000256" key="6">
    <source>
        <dbReference type="ARBA" id="ARBA00013065"/>
    </source>
</evidence>
<name>A0A2T9Z7F4_9FUNG</name>
<protein>
    <recommendedName>
        <fullName evidence="6">acetylglutamate kinase</fullName>
        <ecNumber evidence="6">2.7.2.8</ecNumber>
    </recommendedName>
</protein>
<keyword evidence="17 19" id="KW-0511">Multifunctional enzyme</keyword>
<dbReference type="AlphaFoldDB" id="A0A2T9Z7F4"/>
<dbReference type="EC" id="2.7.2.8" evidence="6"/>
<dbReference type="GO" id="GO:0003942">
    <property type="term" value="F:N-acetyl-gamma-glutamyl-phosphate reductase activity"/>
    <property type="evidence" value="ECO:0007669"/>
    <property type="project" value="UniProtKB-UniRule"/>
</dbReference>
<evidence type="ECO:0000256" key="8">
    <source>
        <dbReference type="ARBA" id="ARBA00022605"/>
    </source>
</evidence>
<evidence type="ECO:0000256" key="15">
    <source>
        <dbReference type="ARBA" id="ARBA00023002"/>
    </source>
</evidence>
<keyword evidence="16 19" id="KW-0496">Mitochondrion</keyword>
<dbReference type="InterPro" id="IPR023013">
    <property type="entry name" value="AGPR_AS"/>
</dbReference>
<dbReference type="SUPFAM" id="SSF51735">
    <property type="entry name" value="NAD(P)-binding Rossmann-fold domains"/>
    <property type="match status" value="1"/>
</dbReference>
<evidence type="ECO:0000313" key="23">
    <source>
        <dbReference type="EMBL" id="PVV00531.1"/>
    </source>
</evidence>
<dbReference type="InterPro" id="IPR041734">
    <property type="entry name" value="NAGK-fArgBP"/>
</dbReference>
<organism evidence="23 24">
    <name type="scientific">Smittium megazygosporum</name>
    <dbReference type="NCBI Taxonomy" id="133381"/>
    <lineage>
        <taxon>Eukaryota</taxon>
        <taxon>Fungi</taxon>
        <taxon>Fungi incertae sedis</taxon>
        <taxon>Zoopagomycota</taxon>
        <taxon>Kickxellomycotina</taxon>
        <taxon>Harpellomycetes</taxon>
        <taxon>Harpellales</taxon>
        <taxon>Legeriomycetaceae</taxon>
        <taxon>Smittium</taxon>
    </lineage>
</organism>
<dbReference type="Pfam" id="PF22698">
    <property type="entry name" value="Semialdhyde_dhC_1"/>
    <property type="match status" value="1"/>
</dbReference>
<comment type="similarity">
    <text evidence="5 19">In the C-terminal section; belongs to the NAGSA dehydrogenase family.</text>
</comment>
<evidence type="ECO:0000313" key="24">
    <source>
        <dbReference type="Proteomes" id="UP000245609"/>
    </source>
</evidence>
<dbReference type="CDD" id="cd04252">
    <property type="entry name" value="AAK_NAGK-fArgBP"/>
    <property type="match status" value="1"/>
</dbReference>
<dbReference type="InterPro" id="IPR004662">
    <property type="entry name" value="AcgluKinase_fam"/>
</dbReference>
<dbReference type="InterPro" id="IPR000534">
    <property type="entry name" value="Semialdehyde_DH_NAD-bd"/>
</dbReference>
<feature type="compositionally biased region" description="Low complexity" evidence="21">
    <location>
        <begin position="506"/>
        <end position="515"/>
    </location>
</feature>
<dbReference type="NCBIfam" id="TIGR00761">
    <property type="entry name" value="argB"/>
    <property type="match status" value="1"/>
</dbReference>
<dbReference type="InterPro" id="IPR036393">
    <property type="entry name" value="AceGlu_kinase-like_sf"/>
</dbReference>
<dbReference type="FunFam" id="3.40.1160.10:FF:000046">
    <property type="entry name" value="N-acetylglutamate kinase / N-acetylglutamate synthase"/>
    <property type="match status" value="1"/>
</dbReference>
<keyword evidence="7 19" id="KW-0055">Arginine biosynthesis</keyword>
<evidence type="ECO:0000256" key="16">
    <source>
        <dbReference type="ARBA" id="ARBA00023128"/>
    </source>
</evidence>
<dbReference type="UniPathway" id="UPA00068">
    <property type="reaction ID" value="UER00107"/>
</dbReference>
<proteinExistence type="inferred from homology"/>
<dbReference type="PIRSF" id="PIRSF036440">
    <property type="entry name" value="ARG5-6"/>
    <property type="match status" value="1"/>
</dbReference>
<dbReference type="SUPFAM" id="SSF53633">
    <property type="entry name" value="Carbamate kinase-like"/>
    <property type="match status" value="1"/>
</dbReference>
<dbReference type="Pfam" id="PF01118">
    <property type="entry name" value="Semialdhyde_dh"/>
    <property type="match status" value="1"/>
</dbReference>
<keyword evidence="8 19" id="KW-0028">Amino-acid biosynthesis</keyword>
<reference evidence="23 24" key="1">
    <citation type="journal article" date="2018" name="MBio">
        <title>Comparative Genomics Reveals the Core Gene Toolbox for the Fungus-Insect Symbiosis.</title>
        <authorList>
            <person name="Wang Y."/>
            <person name="Stata M."/>
            <person name="Wang W."/>
            <person name="Stajich J.E."/>
            <person name="White M.M."/>
            <person name="Moncalvo J.M."/>
        </authorList>
    </citation>
    <scope>NUCLEOTIDE SEQUENCE [LARGE SCALE GENOMIC DNA]</scope>
    <source>
        <strain evidence="23 24">SC-DP-2</strain>
    </source>
</reference>
<dbReference type="SMART" id="SM00859">
    <property type="entry name" value="Semialdhyde_dh"/>
    <property type="match status" value="1"/>
</dbReference>
<dbReference type="STRING" id="133381.A0A2T9Z7F4"/>
<dbReference type="CDD" id="cd24149">
    <property type="entry name" value="AGPR_N_ARG5_6_like"/>
    <property type="match status" value="1"/>
</dbReference>
<dbReference type="HAMAP" id="MF_00150">
    <property type="entry name" value="ArgC_type1"/>
    <property type="match status" value="1"/>
</dbReference>
<evidence type="ECO:0000256" key="20">
    <source>
        <dbReference type="PROSITE-ProRule" id="PRU10010"/>
    </source>
</evidence>
<comment type="similarity">
    <text evidence="4 19">In the N-terminal section; belongs to the acetylglutamate kinase family.</text>
</comment>
<accession>A0A2T9Z7F4</accession>
<dbReference type="GO" id="GO:0003991">
    <property type="term" value="F:acetylglutamate kinase activity"/>
    <property type="evidence" value="ECO:0007669"/>
    <property type="project" value="UniProtKB-EC"/>
</dbReference>
<comment type="caution">
    <text evidence="23">The sequence shown here is derived from an EMBL/GenBank/DDBJ whole genome shotgun (WGS) entry which is preliminary data.</text>
</comment>
<dbReference type="CDD" id="cd23936">
    <property type="entry name" value="AGPR_C_ARG5_6_like"/>
    <property type="match status" value="1"/>
</dbReference>
<sequence length="888" mass="97639">MNHFLGRFRVPRTLKSSILQRLSSRSISPKIVPLSSYPIRNSASFYSSKSLESSEKETIIRLLCNIGSRDEVEQYLKHFSSVDSQKFAVIKVGGAVITKELDTLASALTFLSRVGLYPIVVHGAGPQLNEKLNAAGVLPQYEDGIRITDSKTLSIAMQVFDSENQKLVQALEKHGARARPILRGVFTADYLDKSKYDKVGRITGINRGLIESAIDAGCLPILTSLAETYDGQVLNVNADVAAGELAKVIEPLKVIYLNESNGLYHGETGRKISAIHLDEEYDSLMKQPWVKYGLKLKLKEIKQLLDALPRSSSVAIISAEHLHKELFTSTGAGTMISRGHKLVTYTDLASADRSKLRSLLNAEYKDSQNPDLEITTLFQSLVNLKENGGKYWIYSDHLGQCLFVISQQPPLNGVYPIPILDKMIVSENAKYSDLTDNMWSLISRDHKQLAWVVSKSDDRLEWFFSRSEGSWSVGDSTIFWYGLQTNTHLIENLVNYAVSKEQLKPKSSSKPISIPDSKRQYSTRRSFSSQASSAPKNVGIIGARGYTGNELINLLNDHPNFNLSYVSSRELCGKKVSSYTKSNLNYTNLAPADVANLASTSQVDVWILALPNNISPPFVSAIEGAASKSGPGCPIIIDLSADNRFDTTNSWFYGLPELFRSKFVGLANSSPSGSIVKISNPGCYATAAGLTLAPLLENIKDESGISVFGISGFSGAGTTPSDKNNPEILKDNIIPYALVNHIHEKEIGFSLSKYFKEQLDKAKSDQSVSVRFTPHVGSFFRGITLTTHIPLTKSMTPSSLVEIYKSFYKNEKLVNVLPDNHIPLVKDIAGKYNVAIGGFQTRVDPISGPYAVLVSTIDNLLKGAASQALQNMNLVCGYDEYLGIEDKL</sequence>
<evidence type="ECO:0000256" key="13">
    <source>
        <dbReference type="ARBA" id="ARBA00022857"/>
    </source>
</evidence>
<evidence type="ECO:0000256" key="14">
    <source>
        <dbReference type="ARBA" id="ARBA00022946"/>
    </source>
</evidence>
<keyword evidence="13 19" id="KW-0521">NADP</keyword>
<comment type="subcellular location">
    <subcellularLocation>
        <location evidence="1 19">Mitochondrion</location>
    </subcellularLocation>
</comment>
<dbReference type="InterPro" id="IPR036291">
    <property type="entry name" value="NAD(P)-bd_dom_sf"/>
</dbReference>
<dbReference type="InterPro" id="IPR011241">
    <property type="entry name" value="NAGK/NAGSA"/>
</dbReference>
<evidence type="ECO:0000256" key="3">
    <source>
        <dbReference type="ARBA" id="ARBA00004862"/>
    </source>
</evidence>
<keyword evidence="9 19" id="KW-0808">Transferase</keyword>
<dbReference type="Proteomes" id="UP000245609">
    <property type="component" value="Unassembled WGS sequence"/>
</dbReference>
<dbReference type="PROSITE" id="PS01224">
    <property type="entry name" value="ARGC"/>
    <property type="match status" value="1"/>
</dbReference>
<evidence type="ECO:0000259" key="22">
    <source>
        <dbReference type="PROSITE" id="PS51731"/>
    </source>
</evidence>
<comment type="pathway">
    <text evidence="2 19">Amino-acid biosynthesis; L-arginine biosynthesis; N(2)-acetyl-L-ornithine from L-glutamate: step 2/4.</text>
</comment>
<dbReference type="EMBL" id="MBFS01001917">
    <property type="protein sequence ID" value="PVV00531.1"/>
    <property type="molecule type" value="Genomic_DNA"/>
</dbReference>
<evidence type="ECO:0000256" key="5">
    <source>
        <dbReference type="ARBA" id="ARBA00007239"/>
    </source>
</evidence>
<dbReference type="GO" id="GO:0051287">
    <property type="term" value="F:NAD binding"/>
    <property type="evidence" value="ECO:0007669"/>
    <property type="project" value="UniProtKB-UniRule"/>
</dbReference>
<keyword evidence="12 19" id="KW-0067">ATP-binding</keyword>
<dbReference type="OrthoDB" id="438291at2759"/>
<dbReference type="GO" id="GO:0005524">
    <property type="term" value="F:ATP binding"/>
    <property type="evidence" value="ECO:0007669"/>
    <property type="project" value="UniProtKB-UniRule"/>
</dbReference>
<dbReference type="PROSITE" id="PS51731">
    <property type="entry name" value="GNAT_NAGS"/>
    <property type="match status" value="1"/>
</dbReference>
<evidence type="ECO:0000256" key="9">
    <source>
        <dbReference type="ARBA" id="ARBA00022679"/>
    </source>
</evidence>
<feature type="region of interest" description="Disordered" evidence="21">
    <location>
        <begin position="506"/>
        <end position="530"/>
    </location>
</feature>
<dbReference type="InterPro" id="IPR058924">
    <property type="entry name" value="AGPR_dimerisation_dom"/>
</dbReference>
<evidence type="ECO:0000256" key="12">
    <source>
        <dbReference type="ARBA" id="ARBA00022840"/>
    </source>
</evidence>
<evidence type="ECO:0000256" key="1">
    <source>
        <dbReference type="ARBA" id="ARBA00004173"/>
    </source>
</evidence>
<evidence type="ECO:0000256" key="4">
    <source>
        <dbReference type="ARBA" id="ARBA00006830"/>
    </source>
</evidence>
<keyword evidence="14" id="KW-0809">Transit peptide</keyword>
<dbReference type="GO" id="GO:0070401">
    <property type="term" value="F:NADP+ binding"/>
    <property type="evidence" value="ECO:0007669"/>
    <property type="project" value="InterPro"/>
</dbReference>
<evidence type="ECO:0000256" key="7">
    <source>
        <dbReference type="ARBA" id="ARBA00022571"/>
    </source>
</evidence>
<feature type="active site" evidence="20">
    <location>
        <position position="683"/>
    </location>
</feature>
<evidence type="ECO:0000256" key="11">
    <source>
        <dbReference type="ARBA" id="ARBA00022777"/>
    </source>
</evidence>
<dbReference type="InterPro" id="IPR000706">
    <property type="entry name" value="AGPR_type-1"/>
</dbReference>
<dbReference type="SUPFAM" id="SSF55347">
    <property type="entry name" value="Glyceraldehyde-3-phosphate dehydrogenase-like, C-terminal domain"/>
    <property type="match status" value="1"/>
</dbReference>